<accession>A0ABW9KIK7</accession>
<dbReference type="EMBL" id="JBJYXY010000001">
    <property type="protein sequence ID" value="MFN2975569.1"/>
    <property type="molecule type" value="Genomic_DNA"/>
</dbReference>
<comment type="caution">
    <text evidence="2">The sequence shown here is derived from an EMBL/GenBank/DDBJ whole genome shotgun (WGS) entry which is preliminary data.</text>
</comment>
<keyword evidence="3" id="KW-1185">Reference proteome</keyword>
<gene>
    <name evidence="2" type="ORF">ACK2TP_07325</name>
</gene>
<organism evidence="2 3">
    <name type="scientific">Terriglobus aquaticus</name>
    <dbReference type="NCBI Taxonomy" id="940139"/>
    <lineage>
        <taxon>Bacteria</taxon>
        <taxon>Pseudomonadati</taxon>
        <taxon>Acidobacteriota</taxon>
        <taxon>Terriglobia</taxon>
        <taxon>Terriglobales</taxon>
        <taxon>Acidobacteriaceae</taxon>
        <taxon>Terriglobus</taxon>
    </lineage>
</organism>
<evidence type="ECO:0000313" key="2">
    <source>
        <dbReference type="EMBL" id="MFN2975569.1"/>
    </source>
</evidence>
<name>A0ABW9KIK7_9BACT</name>
<evidence type="ECO:0000256" key="1">
    <source>
        <dbReference type="SAM" id="MobiDB-lite"/>
    </source>
</evidence>
<sequence length="300" mass="32546">MKREGARLNDVTFPPLDVLMSEAGSAGLNVAPPEPLEEYWLMFRSTTTGVRALCATATLALCAVPAFSQNSTSSSSQDASAPAAAPTQAAPQSTPPARTNPATGGRRYNANRQARIARNIHDAYSHRYEVGGGGGYLRFHPGSELLRINEVNFWANGVRQWNERWGVVGDVRGNYGNAKIPNQLAQNLIYRPQISHYNFMGGVQYRFLGKEKYSVSFLGEGGVTLSKFGGDAKGLPSQNIGLWKDSNANPTFSVSANLDYNLYNNLAARIQPTYVATTFGSTVQNSVGVNVGLVYRFGRQ</sequence>
<proteinExistence type="predicted"/>
<evidence type="ECO:0000313" key="3">
    <source>
        <dbReference type="Proteomes" id="UP001634747"/>
    </source>
</evidence>
<feature type="compositionally biased region" description="Low complexity" evidence="1">
    <location>
        <begin position="71"/>
        <end position="97"/>
    </location>
</feature>
<dbReference type="Proteomes" id="UP001634747">
    <property type="component" value="Unassembled WGS sequence"/>
</dbReference>
<dbReference type="InterPro" id="IPR011250">
    <property type="entry name" value="OMP/PagP_B-barrel"/>
</dbReference>
<reference evidence="2 3" key="1">
    <citation type="submission" date="2024-12" db="EMBL/GenBank/DDBJ databases">
        <authorList>
            <person name="Lee Y."/>
        </authorList>
    </citation>
    <scope>NUCLEOTIDE SEQUENCE [LARGE SCALE GENOMIC DNA]</scope>
    <source>
        <strain evidence="2 3">03SUJ4</strain>
    </source>
</reference>
<dbReference type="RefSeq" id="WP_263412908.1">
    <property type="nucleotide sequence ID" value="NZ_BAABBH010000001.1"/>
</dbReference>
<dbReference type="SUPFAM" id="SSF56925">
    <property type="entry name" value="OMPA-like"/>
    <property type="match status" value="1"/>
</dbReference>
<feature type="region of interest" description="Disordered" evidence="1">
    <location>
        <begin position="71"/>
        <end position="111"/>
    </location>
</feature>
<evidence type="ECO:0008006" key="4">
    <source>
        <dbReference type="Google" id="ProtNLM"/>
    </source>
</evidence>
<protein>
    <recommendedName>
        <fullName evidence="4">Outer membrane protein beta-barrel domain-containing protein</fullName>
    </recommendedName>
</protein>